<reference evidence="1" key="1">
    <citation type="submission" date="2014-09" db="EMBL/GenBank/DDBJ databases">
        <authorList>
            <person name="Magalhaes I.L.F."/>
            <person name="Oliveira U."/>
            <person name="Santos F.R."/>
            <person name="Vidigal T.H.D.A."/>
            <person name="Brescovit A.D."/>
            <person name="Santos A.J."/>
        </authorList>
    </citation>
    <scope>NUCLEOTIDE SEQUENCE</scope>
    <source>
        <tissue evidence="1">Shoot tissue taken approximately 20 cm above the soil surface</tissue>
    </source>
</reference>
<reference evidence="1" key="2">
    <citation type="journal article" date="2015" name="Data Brief">
        <title>Shoot transcriptome of the giant reed, Arundo donax.</title>
        <authorList>
            <person name="Barrero R.A."/>
            <person name="Guerrero F.D."/>
            <person name="Moolhuijzen P."/>
            <person name="Goolsby J.A."/>
            <person name="Tidwell J."/>
            <person name="Bellgard S.E."/>
            <person name="Bellgard M.I."/>
        </authorList>
    </citation>
    <scope>NUCLEOTIDE SEQUENCE</scope>
    <source>
        <tissue evidence="1">Shoot tissue taken approximately 20 cm above the soil surface</tissue>
    </source>
</reference>
<protein>
    <submittedName>
        <fullName evidence="1">Uncharacterized protein</fullName>
    </submittedName>
</protein>
<evidence type="ECO:0000313" key="1">
    <source>
        <dbReference type="EMBL" id="JAD54342.1"/>
    </source>
</evidence>
<name>A0A0A9B4S9_ARUDO</name>
<proteinExistence type="predicted"/>
<organism evidence="1">
    <name type="scientific">Arundo donax</name>
    <name type="common">Giant reed</name>
    <name type="synonym">Donax arundinaceus</name>
    <dbReference type="NCBI Taxonomy" id="35708"/>
    <lineage>
        <taxon>Eukaryota</taxon>
        <taxon>Viridiplantae</taxon>
        <taxon>Streptophyta</taxon>
        <taxon>Embryophyta</taxon>
        <taxon>Tracheophyta</taxon>
        <taxon>Spermatophyta</taxon>
        <taxon>Magnoliopsida</taxon>
        <taxon>Liliopsida</taxon>
        <taxon>Poales</taxon>
        <taxon>Poaceae</taxon>
        <taxon>PACMAD clade</taxon>
        <taxon>Arundinoideae</taxon>
        <taxon>Arundineae</taxon>
        <taxon>Arundo</taxon>
    </lineage>
</organism>
<sequence length="8" mass="999">MSYTMHVM</sequence>
<accession>A0A0A9B4S9</accession>
<dbReference type="EMBL" id="GBRH01243553">
    <property type="protein sequence ID" value="JAD54342.1"/>
    <property type="molecule type" value="Transcribed_RNA"/>
</dbReference>